<feature type="transmembrane region" description="Helical" evidence="1">
    <location>
        <begin position="12"/>
        <end position="34"/>
    </location>
</feature>
<sequence>MFSKNVGGFDKIARIVIGALLIVGALMGYGWWMWIGVVPLVTGLLGSCPLYSIFGLSTCPLKKS</sequence>
<proteinExistence type="predicted"/>
<dbReference type="InterPro" id="IPR021309">
    <property type="entry name" value="YgaP-like_TM"/>
</dbReference>
<feature type="transmembrane region" description="Helical" evidence="1">
    <location>
        <begin position="40"/>
        <end position="61"/>
    </location>
</feature>
<dbReference type="Pfam" id="PF11127">
    <property type="entry name" value="YgaP-like_TM"/>
    <property type="match status" value="1"/>
</dbReference>
<organism evidence="3 4">
    <name type="scientific">Pelagimonas phthalicica</name>
    <dbReference type="NCBI Taxonomy" id="1037362"/>
    <lineage>
        <taxon>Bacteria</taxon>
        <taxon>Pseudomonadati</taxon>
        <taxon>Pseudomonadota</taxon>
        <taxon>Alphaproteobacteria</taxon>
        <taxon>Rhodobacterales</taxon>
        <taxon>Roseobacteraceae</taxon>
        <taxon>Pelagimonas</taxon>
    </lineage>
</organism>
<evidence type="ECO:0000259" key="2">
    <source>
        <dbReference type="Pfam" id="PF11127"/>
    </source>
</evidence>
<reference evidence="4" key="1">
    <citation type="submission" date="2017-05" db="EMBL/GenBank/DDBJ databases">
        <authorList>
            <person name="Rodrigo-Torres L."/>
            <person name="Arahal R. D."/>
            <person name="Lucena T."/>
        </authorList>
    </citation>
    <scope>NUCLEOTIDE SEQUENCE [LARGE SCALE GENOMIC DNA]</scope>
    <source>
        <strain evidence="4">CECT 8649</strain>
    </source>
</reference>
<keyword evidence="4" id="KW-1185">Reference proteome</keyword>
<dbReference type="Proteomes" id="UP000225972">
    <property type="component" value="Unassembled WGS sequence"/>
</dbReference>
<name>A0A238JCX5_9RHOB</name>
<keyword evidence="1" id="KW-0812">Transmembrane</keyword>
<keyword evidence="1" id="KW-1133">Transmembrane helix</keyword>
<dbReference type="OrthoDB" id="9804804at2"/>
<dbReference type="EMBL" id="FXXP01000002">
    <property type="protein sequence ID" value="SMX28054.1"/>
    <property type="molecule type" value="Genomic_DNA"/>
</dbReference>
<keyword evidence="1" id="KW-0472">Membrane</keyword>
<evidence type="ECO:0000313" key="4">
    <source>
        <dbReference type="Proteomes" id="UP000225972"/>
    </source>
</evidence>
<feature type="domain" description="Inner membrane protein YgaP-like transmembrane" evidence="2">
    <location>
        <begin position="3"/>
        <end position="61"/>
    </location>
</feature>
<gene>
    <name evidence="3" type="ORF">TRP8649_02166</name>
</gene>
<protein>
    <recommendedName>
        <fullName evidence="2">Inner membrane protein YgaP-like transmembrane domain-containing protein</fullName>
    </recommendedName>
</protein>
<dbReference type="RefSeq" id="WP_099245133.1">
    <property type="nucleotide sequence ID" value="NZ_FXXP01000002.1"/>
</dbReference>
<accession>A0A238JCX5</accession>
<evidence type="ECO:0000256" key="1">
    <source>
        <dbReference type="SAM" id="Phobius"/>
    </source>
</evidence>
<evidence type="ECO:0000313" key="3">
    <source>
        <dbReference type="EMBL" id="SMX28054.1"/>
    </source>
</evidence>
<dbReference type="AlphaFoldDB" id="A0A238JCX5"/>